<evidence type="ECO:0000256" key="8">
    <source>
        <dbReference type="SAM" id="Phobius"/>
    </source>
</evidence>
<keyword evidence="6 8" id="KW-1133">Transmembrane helix</keyword>
<sequence>MSALTYFLGSGPTASPLGLRIALFFAALFLAYGVVVPYFPVWLDARGLDPLQISTVVSAPLFIRLLVTPSMGLLADRLGNYRLVIMALAWVALGLVVALGFASGYGAILILGVAFLLANGTMLPLIETIAVRGVRTEGLDYGRMRLWGSITFIVANVVGGLAIEALGGGSALWLILFSATLTVAAAHALRPPDPAARLEAAPARVHWRASSPARLLGSRLFILFLIAMGCTHGAHATFYTFGALHWQAQGLPAAWVGVLWAIGVMAEVVLFAFSAPVVRRFGPAQLIVAGAGASVVRWGAMAFDPPLAVLIPLQVLHALTYGAAHLGAILFITRAVPHMGMGSAQAFYATIAAGLMLGIVGLISGALFETLGGAVFVVPTLVAAVGCGAGVMLLRGWDGQPLWGDDGAARSTANPTAPVPAG</sequence>
<feature type="transmembrane region" description="Helical" evidence="8">
    <location>
        <begin position="146"/>
        <end position="165"/>
    </location>
</feature>
<reference evidence="10 11" key="1">
    <citation type="submission" date="2019-11" db="EMBL/GenBank/DDBJ databases">
        <title>Identification of a novel strain.</title>
        <authorList>
            <person name="Xu Q."/>
            <person name="Wang G."/>
        </authorList>
    </citation>
    <scope>NUCLEOTIDE SEQUENCE [LARGE SCALE GENOMIC DNA]</scope>
    <source>
        <strain evidence="11">xq</strain>
    </source>
</reference>
<dbReference type="RefSeq" id="WP_154737901.1">
    <property type="nucleotide sequence ID" value="NZ_WMBQ01000001.1"/>
</dbReference>
<feature type="transmembrane region" description="Helical" evidence="8">
    <location>
        <begin position="374"/>
        <end position="394"/>
    </location>
</feature>
<dbReference type="PIRSF" id="PIRSF004925">
    <property type="entry name" value="HcaT"/>
    <property type="match status" value="1"/>
</dbReference>
<comment type="caution">
    <text evidence="10">The sequence shown here is derived from an EMBL/GenBank/DDBJ whole genome shotgun (WGS) entry which is preliminary data.</text>
</comment>
<dbReference type="Gene3D" id="1.20.1250.20">
    <property type="entry name" value="MFS general substrate transporter like domains"/>
    <property type="match status" value="2"/>
</dbReference>
<evidence type="ECO:0000256" key="2">
    <source>
        <dbReference type="ARBA" id="ARBA00022448"/>
    </source>
</evidence>
<feature type="domain" description="Major facilitator superfamily associated" evidence="9">
    <location>
        <begin position="21"/>
        <end position="372"/>
    </location>
</feature>
<feature type="transmembrane region" description="Helical" evidence="8">
    <location>
        <begin position="107"/>
        <end position="126"/>
    </location>
</feature>
<organism evidence="10 11">
    <name type="scientific">Hyphomicrobium album</name>
    <dbReference type="NCBI Taxonomy" id="2665159"/>
    <lineage>
        <taxon>Bacteria</taxon>
        <taxon>Pseudomonadati</taxon>
        <taxon>Pseudomonadota</taxon>
        <taxon>Alphaproteobacteria</taxon>
        <taxon>Hyphomicrobiales</taxon>
        <taxon>Hyphomicrobiaceae</taxon>
        <taxon>Hyphomicrobium</taxon>
    </lineage>
</organism>
<gene>
    <name evidence="10" type="ORF">GIW81_03270</name>
</gene>
<protein>
    <submittedName>
        <fullName evidence="10">MFS transporter</fullName>
    </submittedName>
</protein>
<evidence type="ECO:0000256" key="1">
    <source>
        <dbReference type="ARBA" id="ARBA00004429"/>
    </source>
</evidence>
<feature type="transmembrane region" description="Helical" evidence="8">
    <location>
        <begin position="253"/>
        <end position="274"/>
    </location>
</feature>
<dbReference type="Proteomes" id="UP000440694">
    <property type="component" value="Unassembled WGS sequence"/>
</dbReference>
<evidence type="ECO:0000259" key="9">
    <source>
        <dbReference type="Pfam" id="PF12832"/>
    </source>
</evidence>
<dbReference type="PANTHER" id="PTHR23522">
    <property type="entry name" value="BLL5896 PROTEIN"/>
    <property type="match status" value="1"/>
</dbReference>
<feature type="transmembrane region" description="Helical" evidence="8">
    <location>
        <begin position="346"/>
        <end position="368"/>
    </location>
</feature>
<dbReference type="EMBL" id="WMBQ01000001">
    <property type="protein sequence ID" value="MTD93354.1"/>
    <property type="molecule type" value="Genomic_DNA"/>
</dbReference>
<keyword evidence="7 8" id="KW-0472">Membrane</keyword>
<dbReference type="InterPro" id="IPR024989">
    <property type="entry name" value="MFS_assoc_dom"/>
</dbReference>
<feature type="transmembrane region" description="Helical" evidence="8">
    <location>
        <begin position="81"/>
        <end position="101"/>
    </location>
</feature>
<keyword evidence="3" id="KW-1003">Cell membrane</keyword>
<evidence type="ECO:0000256" key="3">
    <source>
        <dbReference type="ARBA" id="ARBA00022475"/>
    </source>
</evidence>
<dbReference type="SUPFAM" id="SSF103473">
    <property type="entry name" value="MFS general substrate transporter"/>
    <property type="match status" value="1"/>
</dbReference>
<comment type="subcellular location">
    <subcellularLocation>
        <location evidence="1">Cell inner membrane</location>
        <topology evidence="1">Multi-pass membrane protein</topology>
    </subcellularLocation>
</comment>
<dbReference type="AlphaFoldDB" id="A0A6I3KER7"/>
<dbReference type="GO" id="GO:0015528">
    <property type="term" value="F:lactose:proton symporter activity"/>
    <property type="evidence" value="ECO:0007669"/>
    <property type="project" value="TreeGrafter"/>
</dbReference>
<dbReference type="NCBIfam" id="NF037955">
    <property type="entry name" value="mfs"/>
    <property type="match status" value="1"/>
</dbReference>
<evidence type="ECO:0000313" key="11">
    <source>
        <dbReference type="Proteomes" id="UP000440694"/>
    </source>
</evidence>
<evidence type="ECO:0000256" key="6">
    <source>
        <dbReference type="ARBA" id="ARBA00022989"/>
    </source>
</evidence>
<feature type="transmembrane region" description="Helical" evidence="8">
    <location>
        <begin position="220"/>
        <end position="241"/>
    </location>
</feature>
<keyword evidence="5 8" id="KW-0812">Transmembrane</keyword>
<evidence type="ECO:0000256" key="4">
    <source>
        <dbReference type="ARBA" id="ARBA00022519"/>
    </source>
</evidence>
<dbReference type="Pfam" id="PF12832">
    <property type="entry name" value="MFS_1_like"/>
    <property type="match status" value="1"/>
</dbReference>
<dbReference type="GO" id="GO:0030395">
    <property type="term" value="F:lactose binding"/>
    <property type="evidence" value="ECO:0007669"/>
    <property type="project" value="TreeGrafter"/>
</dbReference>
<dbReference type="InterPro" id="IPR036259">
    <property type="entry name" value="MFS_trans_sf"/>
</dbReference>
<name>A0A6I3KER7_9HYPH</name>
<dbReference type="GO" id="GO:0005886">
    <property type="term" value="C:plasma membrane"/>
    <property type="evidence" value="ECO:0007669"/>
    <property type="project" value="UniProtKB-SubCell"/>
</dbReference>
<evidence type="ECO:0000256" key="7">
    <source>
        <dbReference type="ARBA" id="ARBA00023136"/>
    </source>
</evidence>
<keyword evidence="11" id="KW-1185">Reference proteome</keyword>
<feature type="transmembrane region" description="Helical" evidence="8">
    <location>
        <begin position="51"/>
        <end position="74"/>
    </location>
</feature>
<dbReference type="PANTHER" id="PTHR23522:SF10">
    <property type="entry name" value="3-PHENYLPROPIONIC ACID TRANSPORTER-RELATED"/>
    <property type="match status" value="1"/>
</dbReference>
<feature type="transmembrane region" description="Helical" evidence="8">
    <location>
        <begin position="315"/>
        <end position="334"/>
    </location>
</feature>
<proteinExistence type="predicted"/>
<feature type="transmembrane region" description="Helical" evidence="8">
    <location>
        <begin position="21"/>
        <end position="39"/>
    </location>
</feature>
<accession>A0A6I3KER7</accession>
<dbReference type="InterPro" id="IPR026032">
    <property type="entry name" value="HcaT-like"/>
</dbReference>
<keyword evidence="4" id="KW-0997">Cell inner membrane</keyword>
<evidence type="ECO:0000256" key="5">
    <source>
        <dbReference type="ARBA" id="ARBA00022692"/>
    </source>
</evidence>
<feature type="transmembrane region" description="Helical" evidence="8">
    <location>
        <begin position="171"/>
        <end position="189"/>
    </location>
</feature>
<evidence type="ECO:0000313" key="10">
    <source>
        <dbReference type="EMBL" id="MTD93354.1"/>
    </source>
</evidence>
<feature type="transmembrane region" description="Helical" evidence="8">
    <location>
        <begin position="286"/>
        <end position="303"/>
    </location>
</feature>
<keyword evidence="2" id="KW-0813">Transport</keyword>